<dbReference type="Gene3D" id="2.60.40.10">
    <property type="entry name" value="Immunoglobulins"/>
    <property type="match status" value="1"/>
</dbReference>
<dbReference type="InterPro" id="IPR013783">
    <property type="entry name" value="Ig-like_fold"/>
</dbReference>
<dbReference type="PANTHER" id="PTHR31988">
    <property type="entry name" value="ESTERASE, PUTATIVE (DUF303)-RELATED"/>
    <property type="match status" value="1"/>
</dbReference>
<reference evidence="4" key="1">
    <citation type="submission" date="2022-09" db="EMBL/GenBank/DDBJ databases">
        <authorList>
            <person name="Yuan C."/>
            <person name="Ke Z."/>
        </authorList>
    </citation>
    <scope>NUCLEOTIDE SEQUENCE</scope>
    <source>
        <strain evidence="4">LB-8</strain>
    </source>
</reference>
<evidence type="ECO:0000313" key="5">
    <source>
        <dbReference type="Proteomes" id="UP001155483"/>
    </source>
</evidence>
<dbReference type="EMBL" id="JAOTIF010000028">
    <property type="protein sequence ID" value="MCU7552115.1"/>
    <property type="molecule type" value="Genomic_DNA"/>
</dbReference>
<evidence type="ECO:0000256" key="1">
    <source>
        <dbReference type="ARBA" id="ARBA00022801"/>
    </source>
</evidence>
<proteinExistence type="predicted"/>
<keyword evidence="1" id="KW-0378">Hydrolase</keyword>
<dbReference type="RefSeq" id="WP_279299551.1">
    <property type="nucleotide sequence ID" value="NZ_JAOTIF010000028.1"/>
</dbReference>
<comment type="caution">
    <text evidence="4">The sequence shown here is derived from an EMBL/GenBank/DDBJ whole genome shotgun (WGS) entry which is preliminary data.</text>
</comment>
<evidence type="ECO:0000259" key="3">
    <source>
        <dbReference type="SMART" id="SM00409"/>
    </source>
</evidence>
<dbReference type="InterPro" id="IPR005181">
    <property type="entry name" value="SASA"/>
</dbReference>
<dbReference type="Pfam" id="PF13895">
    <property type="entry name" value="Ig_2"/>
    <property type="match status" value="1"/>
</dbReference>
<keyword evidence="2" id="KW-0732">Signal</keyword>
<dbReference type="Proteomes" id="UP001155483">
    <property type="component" value="Unassembled WGS sequence"/>
</dbReference>
<dbReference type="SUPFAM" id="SSF52266">
    <property type="entry name" value="SGNH hydrolase"/>
    <property type="match status" value="1"/>
</dbReference>
<evidence type="ECO:0000313" key="4">
    <source>
        <dbReference type="EMBL" id="MCU7552115.1"/>
    </source>
</evidence>
<dbReference type="Gene3D" id="3.40.50.1110">
    <property type="entry name" value="SGNH hydrolase"/>
    <property type="match status" value="1"/>
</dbReference>
<feature type="domain" description="Immunoglobulin" evidence="3">
    <location>
        <begin position="299"/>
        <end position="371"/>
    </location>
</feature>
<evidence type="ECO:0000256" key="2">
    <source>
        <dbReference type="SAM" id="SignalP"/>
    </source>
</evidence>
<dbReference type="InterPro" id="IPR052940">
    <property type="entry name" value="Carb_Esterase_6"/>
</dbReference>
<feature type="signal peptide" evidence="2">
    <location>
        <begin position="1"/>
        <end position="22"/>
    </location>
</feature>
<dbReference type="GO" id="GO:0016788">
    <property type="term" value="F:hydrolase activity, acting on ester bonds"/>
    <property type="evidence" value="ECO:0007669"/>
    <property type="project" value="UniProtKB-ARBA"/>
</dbReference>
<protein>
    <recommendedName>
        <fullName evidence="3">Immunoglobulin domain-containing protein</fullName>
    </recommendedName>
</protein>
<dbReference type="InterPro" id="IPR036514">
    <property type="entry name" value="SGNH_hydro_sf"/>
</dbReference>
<keyword evidence="5" id="KW-1185">Reference proteome</keyword>
<dbReference type="Pfam" id="PF03629">
    <property type="entry name" value="SASA"/>
    <property type="match status" value="1"/>
</dbReference>
<dbReference type="PANTHER" id="PTHR31988:SF19">
    <property type="entry name" value="9-O-ACETYL-N-ACETYLNEURAMINIC ACID DEACETYLASE-RELATED"/>
    <property type="match status" value="1"/>
</dbReference>
<dbReference type="SMART" id="SM00409">
    <property type="entry name" value="IG"/>
    <property type="match status" value="1"/>
</dbReference>
<gene>
    <name evidence="4" type="ORF">OCK74_23555</name>
</gene>
<name>A0A9X2Y048_9BACT</name>
<feature type="chain" id="PRO_5040896612" description="Immunoglobulin domain-containing protein" evidence="2">
    <location>
        <begin position="23"/>
        <end position="418"/>
    </location>
</feature>
<sequence length="418" mass="45074">MKTYFSFLFVLFWMVNPAITHAQDPNFHIYLAFGQSNMDGAGAIESQDKVGVDARFKVMSAVNCTDDRTHQLGKWTTAIPPLVRCRTGLGISDYFGRTMVQELPSGIKIGIVPVAVPGCDIGLFDKVNYASYVASAPQWMKDIINSYGGNPYGRLVEVAKLAQKEGVIKGILFHQGETNTNNPEWKNKVANVVKNLKTDLQLGDVPFLAGELLASKDACCGSHNVEVNKLPSLITNAHVISSAGLLGADGAHFSSASYREFGKRYAQKMIELLRPDTIACTPTAITPNVQLNGGAWQQTANASVAQGDSVKFGPQPATGGSWSWSGPNNFSATTMEVLITNIQASHAGNYVATYTNSGGCQSTQTFTVTVTLAATGSIEDAISLYPNPASMGRFMILLPEISKDAVVRIYELQQLEFV</sequence>
<dbReference type="InterPro" id="IPR003599">
    <property type="entry name" value="Ig_sub"/>
</dbReference>
<accession>A0A9X2Y048</accession>
<dbReference type="AlphaFoldDB" id="A0A9X2Y048"/>
<reference evidence="4" key="2">
    <citation type="submission" date="2023-04" db="EMBL/GenBank/DDBJ databases">
        <title>Paracnuella aquatica gen. nov., sp. nov., a member of the family Chitinophagaceae isolated from a hot spring.</title>
        <authorList>
            <person name="Wang C."/>
        </authorList>
    </citation>
    <scope>NUCLEOTIDE SEQUENCE</scope>
    <source>
        <strain evidence="4">LB-8</strain>
    </source>
</reference>
<organism evidence="4 5">
    <name type="scientific">Paraflavisolibacter caeni</name>
    <dbReference type="NCBI Taxonomy" id="2982496"/>
    <lineage>
        <taxon>Bacteria</taxon>
        <taxon>Pseudomonadati</taxon>
        <taxon>Bacteroidota</taxon>
        <taxon>Chitinophagia</taxon>
        <taxon>Chitinophagales</taxon>
        <taxon>Chitinophagaceae</taxon>
        <taxon>Paraflavisolibacter</taxon>
    </lineage>
</organism>